<feature type="domain" description="Knr4/Smi1-like" evidence="1">
    <location>
        <begin position="56"/>
        <end position="176"/>
    </location>
</feature>
<name>A0ABV1MU68_9BACI</name>
<proteinExistence type="predicted"/>
<accession>A0ABV1MU68</accession>
<dbReference type="SUPFAM" id="SSF160631">
    <property type="entry name" value="SMI1/KNR4-like"/>
    <property type="match status" value="1"/>
</dbReference>
<dbReference type="EMBL" id="JBEGDG010000005">
    <property type="protein sequence ID" value="MEQ6354798.1"/>
    <property type="molecule type" value="Genomic_DNA"/>
</dbReference>
<reference evidence="2 3" key="1">
    <citation type="submission" date="2024-06" db="EMBL/GenBank/DDBJ databases">
        <title>Lysinibacillus zambalefons sp. nov., a Novel Firmicute Isolated from the Poon Bato Zambales Hyperalkaline Spring.</title>
        <authorList>
            <person name="Aja J.A."/>
            <person name="Lazaro J.E.H."/>
            <person name="Llorin L.D."/>
            <person name="Lim K.R."/>
            <person name="Teodosio J."/>
            <person name="Dalisay D.S."/>
        </authorList>
    </citation>
    <scope>NUCLEOTIDE SEQUENCE [LARGE SCALE GENOMIC DNA]</scope>
    <source>
        <strain evidence="2 3">M3</strain>
    </source>
</reference>
<protein>
    <submittedName>
        <fullName evidence="2">SMI1/KNR4 family protein</fullName>
    </submittedName>
</protein>
<evidence type="ECO:0000313" key="3">
    <source>
        <dbReference type="Proteomes" id="UP001478862"/>
    </source>
</evidence>
<keyword evidence="3" id="KW-1185">Reference proteome</keyword>
<dbReference type="InterPro" id="IPR018958">
    <property type="entry name" value="Knr4/Smi1-like_dom"/>
</dbReference>
<gene>
    <name evidence="2" type="ORF">ABNX05_09230</name>
</gene>
<dbReference type="Gene3D" id="3.40.1580.10">
    <property type="entry name" value="SMI1/KNR4-like"/>
    <property type="match status" value="1"/>
</dbReference>
<dbReference type="Proteomes" id="UP001478862">
    <property type="component" value="Unassembled WGS sequence"/>
</dbReference>
<organism evidence="2 3">
    <name type="scientific">Lysinibacillus zambalensis</name>
    <dbReference type="NCBI Taxonomy" id="3160866"/>
    <lineage>
        <taxon>Bacteria</taxon>
        <taxon>Bacillati</taxon>
        <taxon>Bacillota</taxon>
        <taxon>Bacilli</taxon>
        <taxon>Bacillales</taxon>
        <taxon>Bacillaceae</taxon>
        <taxon>Lysinibacillus</taxon>
    </lineage>
</organism>
<dbReference type="RefSeq" id="WP_349659442.1">
    <property type="nucleotide sequence ID" value="NZ_JBEGDG010000005.1"/>
</dbReference>
<sequence length="183" mass="21600">MDIRAYIKNGFEVYYERYNQVSEDGFCRWMCLDVPEEMKVVDIDAEWSVWRMIPSTVTEGDIQTLEKEFGLNFPEWYKAFISTYHHYFGVIPDQSIEDPLNNVRDMFNPSLCSLGYLPFSWDTEYGKIICIDLNNNADEESCAIYEIEHEILFDDDADILSSLDYLYPNLKAYFDDTFLESNK</sequence>
<dbReference type="InterPro" id="IPR037883">
    <property type="entry name" value="Knr4/Smi1-like_sf"/>
</dbReference>
<evidence type="ECO:0000259" key="1">
    <source>
        <dbReference type="SMART" id="SM00860"/>
    </source>
</evidence>
<comment type="caution">
    <text evidence="2">The sequence shown here is derived from an EMBL/GenBank/DDBJ whole genome shotgun (WGS) entry which is preliminary data.</text>
</comment>
<dbReference type="SMART" id="SM00860">
    <property type="entry name" value="SMI1_KNR4"/>
    <property type="match status" value="1"/>
</dbReference>
<evidence type="ECO:0000313" key="2">
    <source>
        <dbReference type="EMBL" id="MEQ6354798.1"/>
    </source>
</evidence>
<dbReference type="Pfam" id="PF09346">
    <property type="entry name" value="SMI1_KNR4"/>
    <property type="match status" value="1"/>
</dbReference>